<sequence length="76" mass="8584">MKTVLLSGVVNIFSMWIFIAATGRLKICIAGFQTACMVWVISMRPLQIPYLWYISSLCAAQNLAYLYDMSAIFVLL</sequence>
<organism evidence="2 3">
    <name type="scientific">Neisseria lisongii</name>
    <dbReference type="NCBI Taxonomy" id="2912188"/>
    <lineage>
        <taxon>Bacteria</taxon>
        <taxon>Pseudomonadati</taxon>
        <taxon>Pseudomonadota</taxon>
        <taxon>Betaproteobacteria</taxon>
        <taxon>Neisseriales</taxon>
        <taxon>Neisseriaceae</taxon>
        <taxon>Neisseria</taxon>
    </lineage>
</organism>
<dbReference type="EMBL" id="JAKKDL010000001">
    <property type="protein sequence ID" value="MCF7528907.1"/>
    <property type="molecule type" value="Genomic_DNA"/>
</dbReference>
<keyword evidence="1" id="KW-0812">Transmembrane</keyword>
<accession>A0AAW5AGI7</accession>
<feature type="transmembrane region" description="Helical" evidence="1">
    <location>
        <begin position="50"/>
        <end position="67"/>
    </location>
</feature>
<gene>
    <name evidence="2" type="ORF">L4H06_01455</name>
</gene>
<feature type="transmembrane region" description="Helical" evidence="1">
    <location>
        <begin position="12"/>
        <end position="41"/>
    </location>
</feature>
<keyword evidence="1" id="KW-1133">Transmembrane helix</keyword>
<dbReference type="AlphaFoldDB" id="A0AAW5AGI7"/>
<protein>
    <submittedName>
        <fullName evidence="2">Uncharacterized protein</fullName>
    </submittedName>
</protein>
<comment type="caution">
    <text evidence="2">The sequence shown here is derived from an EMBL/GenBank/DDBJ whole genome shotgun (WGS) entry which is preliminary data.</text>
</comment>
<evidence type="ECO:0000256" key="1">
    <source>
        <dbReference type="SAM" id="Phobius"/>
    </source>
</evidence>
<reference evidence="2" key="1">
    <citation type="submission" date="2022-01" db="EMBL/GenBank/DDBJ databases">
        <title>Neisseria sp. ZJ104.</title>
        <authorList>
            <person name="Yang C."/>
        </authorList>
    </citation>
    <scope>NUCLEOTIDE SEQUENCE</scope>
    <source>
        <strain evidence="2">ZJ104</strain>
    </source>
</reference>
<name>A0AAW5AGI7_9NEIS</name>
<dbReference type="RefSeq" id="WP_237092262.1">
    <property type="nucleotide sequence ID" value="NZ_JAKKDL010000001.1"/>
</dbReference>
<proteinExistence type="predicted"/>
<keyword evidence="1" id="KW-0472">Membrane</keyword>
<evidence type="ECO:0000313" key="2">
    <source>
        <dbReference type="EMBL" id="MCF7528907.1"/>
    </source>
</evidence>
<evidence type="ECO:0000313" key="3">
    <source>
        <dbReference type="Proteomes" id="UP001201397"/>
    </source>
</evidence>
<dbReference type="Proteomes" id="UP001201397">
    <property type="component" value="Unassembled WGS sequence"/>
</dbReference>